<evidence type="ECO:0000313" key="2">
    <source>
        <dbReference type="EMBL" id="TYK66857.1"/>
    </source>
</evidence>
<accession>A0ABY3N059</accession>
<organism evidence="2 3">
    <name type="scientific">Colwellia echini</name>
    <dbReference type="NCBI Taxonomy" id="1982103"/>
    <lineage>
        <taxon>Bacteria</taxon>
        <taxon>Pseudomonadati</taxon>
        <taxon>Pseudomonadota</taxon>
        <taxon>Gammaproteobacteria</taxon>
        <taxon>Alteromonadales</taxon>
        <taxon>Colwelliaceae</taxon>
        <taxon>Colwellia</taxon>
    </lineage>
</organism>
<sequence length="282" mass="32117">MIINKQPAGIQYLGENGLTESCKQAVIQLIHFGEAIEEVKILTAEGEHSNSHGLLLTVGYGTQIAIKNGFSSGYPGEGPRGYAFILNLLSKYTENIGEYIVHHKIIQRLCNSALTIHDIESINLLQKIKPARWYDFVPYKKEDRPAVFHEFPLTIPMALIDNRLIEIALDFVDNPDNSILNAYRKIESIVRGRSKLTHESSTKLFAKAFQGDESILYWENLDSGENKGRASLFTSTFMAYRNNRAHQEPKHNLDDDIREFLLINQLFILEREAIIREVITVE</sequence>
<gene>
    <name evidence="2" type="ORF">CWS31_003480</name>
</gene>
<evidence type="ECO:0000259" key="1">
    <source>
        <dbReference type="Pfam" id="PF09509"/>
    </source>
</evidence>
<proteinExistence type="predicted"/>
<feature type="domain" description="Conserved hypothetical protein CHP02391" evidence="1">
    <location>
        <begin position="176"/>
        <end position="254"/>
    </location>
</feature>
<dbReference type="Pfam" id="PF09509">
    <property type="entry name" value="Hypoth_Ymh"/>
    <property type="match status" value="1"/>
</dbReference>
<dbReference type="RefSeq" id="WP_101344482.1">
    <property type="nucleotide sequence ID" value="NZ_PJAI02000002.1"/>
</dbReference>
<name>A0ABY3N059_9GAMM</name>
<evidence type="ECO:0000313" key="3">
    <source>
        <dbReference type="Proteomes" id="UP000815846"/>
    </source>
</evidence>
<keyword evidence="3" id="KW-1185">Reference proteome</keyword>
<dbReference type="InterPro" id="IPR012654">
    <property type="entry name" value="CHP02391"/>
</dbReference>
<dbReference type="Proteomes" id="UP000815846">
    <property type="component" value="Unassembled WGS sequence"/>
</dbReference>
<dbReference type="EMBL" id="PJAI02000002">
    <property type="protein sequence ID" value="TYK66857.1"/>
    <property type="molecule type" value="Genomic_DNA"/>
</dbReference>
<reference evidence="2 3" key="1">
    <citation type="submission" date="2019-08" db="EMBL/GenBank/DDBJ databases">
        <title>Microbe sample from Colwellia echini.</title>
        <authorList>
            <person name="Christiansen L."/>
            <person name="Pathiraja D."/>
            <person name="Schultz-Johansen M."/>
            <person name="Choi I.-G."/>
            <person name="Stougaard P."/>
        </authorList>
    </citation>
    <scope>NUCLEOTIDE SEQUENCE [LARGE SCALE GENOMIC DNA]</scope>
    <source>
        <strain evidence="2 3">A3</strain>
    </source>
</reference>
<comment type="caution">
    <text evidence="2">The sequence shown here is derived from an EMBL/GenBank/DDBJ whole genome shotgun (WGS) entry which is preliminary data.</text>
</comment>
<protein>
    <submittedName>
        <fullName evidence="2">TIGR02391 family protein</fullName>
    </submittedName>
</protein>